<proteinExistence type="predicted"/>
<evidence type="ECO:0000313" key="3">
    <source>
        <dbReference type="Proteomes" id="UP000192907"/>
    </source>
</evidence>
<dbReference type="RefSeq" id="WP_132318958.1">
    <property type="nucleotide sequence ID" value="NZ_FWZT01000008.1"/>
</dbReference>
<keyword evidence="1" id="KW-1133">Transmembrane helix</keyword>
<evidence type="ECO:0000313" key="2">
    <source>
        <dbReference type="EMBL" id="SMF25765.1"/>
    </source>
</evidence>
<evidence type="ECO:0000256" key="1">
    <source>
        <dbReference type="SAM" id="Phobius"/>
    </source>
</evidence>
<reference evidence="3" key="1">
    <citation type="submission" date="2017-04" db="EMBL/GenBank/DDBJ databases">
        <authorList>
            <person name="Varghese N."/>
            <person name="Submissions S."/>
        </authorList>
    </citation>
    <scope>NUCLEOTIDE SEQUENCE [LARGE SCALE GENOMIC DNA]</scope>
    <source>
        <strain evidence="3">RKEM611</strain>
    </source>
</reference>
<keyword evidence="1" id="KW-0472">Membrane</keyword>
<name>A0A1Y6BX94_9BACT</name>
<dbReference type="EMBL" id="FWZT01000008">
    <property type="protein sequence ID" value="SMF25765.1"/>
    <property type="molecule type" value="Genomic_DNA"/>
</dbReference>
<dbReference type="Proteomes" id="UP000192907">
    <property type="component" value="Unassembled WGS sequence"/>
</dbReference>
<feature type="transmembrane region" description="Helical" evidence="1">
    <location>
        <begin position="135"/>
        <end position="154"/>
    </location>
</feature>
<evidence type="ECO:0008006" key="4">
    <source>
        <dbReference type="Google" id="ProtNLM"/>
    </source>
</evidence>
<gene>
    <name evidence="2" type="ORF">SAMN06296036_10894</name>
</gene>
<dbReference type="STRING" id="1513793.SAMN06296036_10894"/>
<feature type="transmembrane region" description="Helical" evidence="1">
    <location>
        <begin position="23"/>
        <end position="45"/>
    </location>
</feature>
<keyword evidence="1" id="KW-0812">Transmembrane</keyword>
<dbReference type="OrthoDB" id="9155572at2"/>
<sequence>MDNLNETAPLKEEKNDVQGLEGWLMIIGIGIVMTPIKLVSMLIEFRDMYSVETWSALLSEDSDPAISQVAILFTSTNLLLLAVSLVVAWLFFKKRTIFPKFFIGWVIFNQLILFGGIYYTSQTVDIGETLGIKDLVKTLLSPIFAVLCISYMLVSKRVKATFING</sequence>
<dbReference type="Pfam" id="PF10754">
    <property type="entry name" value="DUF2569"/>
    <property type="match status" value="1"/>
</dbReference>
<accession>A0A1Y6BX94</accession>
<dbReference type="AlphaFoldDB" id="A0A1Y6BX94"/>
<keyword evidence="3" id="KW-1185">Reference proteome</keyword>
<dbReference type="InterPro" id="IPR019690">
    <property type="entry name" value="DUF2569"/>
</dbReference>
<feature type="transmembrane region" description="Helical" evidence="1">
    <location>
        <begin position="65"/>
        <end position="92"/>
    </location>
</feature>
<protein>
    <recommendedName>
        <fullName evidence="4">DUF2569 domain-containing protein</fullName>
    </recommendedName>
</protein>
<feature type="transmembrane region" description="Helical" evidence="1">
    <location>
        <begin position="101"/>
        <end position="120"/>
    </location>
</feature>
<organism evidence="2 3">
    <name type="scientific">Pseudobacteriovorax antillogorgiicola</name>
    <dbReference type="NCBI Taxonomy" id="1513793"/>
    <lineage>
        <taxon>Bacteria</taxon>
        <taxon>Pseudomonadati</taxon>
        <taxon>Bdellovibrionota</taxon>
        <taxon>Oligoflexia</taxon>
        <taxon>Oligoflexales</taxon>
        <taxon>Pseudobacteriovoracaceae</taxon>
        <taxon>Pseudobacteriovorax</taxon>
    </lineage>
</organism>